<protein>
    <submittedName>
        <fullName evidence="3">Uncharacterized protein</fullName>
    </submittedName>
</protein>
<proteinExistence type="predicted"/>
<organism evidence="3 4">
    <name type="scientific">Mesosutterella multiformis</name>
    <dbReference type="NCBI Taxonomy" id="2259133"/>
    <lineage>
        <taxon>Bacteria</taxon>
        <taxon>Pseudomonadati</taxon>
        <taxon>Pseudomonadota</taxon>
        <taxon>Betaproteobacteria</taxon>
        <taxon>Burkholderiales</taxon>
        <taxon>Sutterellaceae</taxon>
        <taxon>Mesosutterella</taxon>
    </lineage>
</organism>
<accession>A0A388SEN6</accession>
<feature type="compositionally biased region" description="Basic and acidic residues" evidence="1">
    <location>
        <begin position="112"/>
        <end position="129"/>
    </location>
</feature>
<feature type="transmembrane region" description="Helical" evidence="2">
    <location>
        <begin position="13"/>
        <end position="32"/>
    </location>
</feature>
<evidence type="ECO:0000256" key="1">
    <source>
        <dbReference type="SAM" id="MobiDB-lite"/>
    </source>
</evidence>
<dbReference type="EMBL" id="BGZJ01000001">
    <property type="protein sequence ID" value="GBO93919.1"/>
    <property type="molecule type" value="Genomic_DNA"/>
</dbReference>
<keyword evidence="2" id="KW-0812">Transmembrane</keyword>
<evidence type="ECO:0000313" key="3">
    <source>
        <dbReference type="EMBL" id="GBO93919.1"/>
    </source>
</evidence>
<evidence type="ECO:0000313" key="4">
    <source>
        <dbReference type="Proteomes" id="UP000266091"/>
    </source>
</evidence>
<feature type="transmembrane region" description="Helical" evidence="2">
    <location>
        <begin position="44"/>
        <end position="64"/>
    </location>
</feature>
<accession>A0A401LNE0</accession>
<keyword evidence="2" id="KW-0472">Membrane</keyword>
<feature type="region of interest" description="Disordered" evidence="1">
    <location>
        <begin position="110"/>
        <end position="129"/>
    </location>
</feature>
<sequence length="129" mass="14480">MDFETADRISSTFGLYAGILAFLIPVALWWCSRHFWHPESRASYALQFALWPVIFLSYQLGGPIVRILMGLPTPPFAQTLGEKIMGIFGAFAVLGPVFFLIGYAVSKKKFPERKNSVESSSENKTETKK</sequence>
<dbReference type="AlphaFoldDB" id="A0A388SEN6"/>
<dbReference type="RefSeq" id="WP_116270202.1">
    <property type="nucleotide sequence ID" value="NZ_BGZJ01000001.1"/>
</dbReference>
<gene>
    <name evidence="3" type="ORF">MESMUL_12730</name>
</gene>
<keyword evidence="2" id="KW-1133">Transmembrane helix</keyword>
<name>A0A388SEN6_9BURK</name>
<reference evidence="3 4" key="1">
    <citation type="journal article" date="2018" name="Int. J. Syst. Evol. Microbiol.">
        <title>Mesosutterella multiformis gen. nov., sp. nov., a member of the family Sutterellaceae and Sutterella megalosphaeroides sp. nov., isolated from human faeces.</title>
        <authorList>
            <person name="Sakamoto M."/>
            <person name="Ikeyama N."/>
            <person name="Kunihiro T."/>
            <person name="Iino T."/>
            <person name="Yuki M."/>
            <person name="Ohkuma M."/>
        </authorList>
    </citation>
    <scope>NUCLEOTIDE SEQUENCE [LARGE SCALE GENOMIC DNA]</scope>
    <source>
        <strain evidence="3 4">4NBBH2</strain>
    </source>
</reference>
<comment type="caution">
    <text evidence="3">The sequence shown here is derived from an EMBL/GenBank/DDBJ whole genome shotgun (WGS) entry which is preliminary data.</text>
</comment>
<dbReference type="Proteomes" id="UP000266091">
    <property type="component" value="Unassembled WGS sequence"/>
</dbReference>
<keyword evidence="4" id="KW-1185">Reference proteome</keyword>
<feature type="transmembrane region" description="Helical" evidence="2">
    <location>
        <begin position="84"/>
        <end position="105"/>
    </location>
</feature>
<evidence type="ECO:0000256" key="2">
    <source>
        <dbReference type="SAM" id="Phobius"/>
    </source>
</evidence>